<reference evidence="1 2" key="1">
    <citation type="submission" date="2023-05" db="EMBL/GenBank/DDBJ databases">
        <title>Draft genome sequence of Streptomyces sp. B-S-A8 isolated from a cave soil in Thailand.</title>
        <authorList>
            <person name="Chamroensaksri N."/>
            <person name="Muangham S."/>
        </authorList>
    </citation>
    <scope>NUCLEOTIDE SEQUENCE [LARGE SCALE GENOMIC DNA]</scope>
    <source>
        <strain evidence="1 2">B-S-A8</strain>
    </source>
</reference>
<sequence>MSGPEPRVGGTVRDEETGRVGEVMGHQGGYVQLRPLLGGREWDVRPDRVRAVTATELLSARVAALNSLARKARTA</sequence>
<accession>A0ABT6RUP9</accession>
<protein>
    <submittedName>
        <fullName evidence="1">Uncharacterized protein</fullName>
    </submittedName>
</protein>
<comment type="caution">
    <text evidence="1">The sequence shown here is derived from an EMBL/GenBank/DDBJ whole genome shotgun (WGS) entry which is preliminary data.</text>
</comment>
<proteinExistence type="predicted"/>
<name>A0ABT6RUP9_9ACTN</name>
<evidence type="ECO:0000313" key="2">
    <source>
        <dbReference type="Proteomes" id="UP001224661"/>
    </source>
</evidence>
<keyword evidence="2" id="KW-1185">Reference proteome</keyword>
<evidence type="ECO:0000313" key="1">
    <source>
        <dbReference type="EMBL" id="MDI3388158.1"/>
    </source>
</evidence>
<dbReference type="Proteomes" id="UP001224661">
    <property type="component" value="Unassembled WGS sequence"/>
</dbReference>
<dbReference type="EMBL" id="JASCIR010000015">
    <property type="protein sequence ID" value="MDI3388158.1"/>
    <property type="molecule type" value="Genomic_DNA"/>
</dbReference>
<gene>
    <name evidence="1" type="ORF">QIS99_18400</name>
</gene>
<dbReference type="RefSeq" id="WP_282514760.1">
    <property type="nucleotide sequence ID" value="NZ_JASCIR010000015.1"/>
</dbReference>
<organism evidence="1 2">
    <name type="scientific">Streptomyces solicavernae</name>
    <dbReference type="NCBI Taxonomy" id="3043614"/>
    <lineage>
        <taxon>Bacteria</taxon>
        <taxon>Bacillati</taxon>
        <taxon>Actinomycetota</taxon>
        <taxon>Actinomycetes</taxon>
        <taxon>Kitasatosporales</taxon>
        <taxon>Streptomycetaceae</taxon>
        <taxon>Streptomyces</taxon>
    </lineage>
</organism>